<name>A0A1I7TAH6_9PELO</name>
<proteinExistence type="predicted"/>
<organism evidence="2 3">
    <name type="scientific">Caenorhabditis tropicalis</name>
    <dbReference type="NCBI Taxonomy" id="1561998"/>
    <lineage>
        <taxon>Eukaryota</taxon>
        <taxon>Metazoa</taxon>
        <taxon>Ecdysozoa</taxon>
        <taxon>Nematoda</taxon>
        <taxon>Chromadorea</taxon>
        <taxon>Rhabditida</taxon>
        <taxon>Rhabditina</taxon>
        <taxon>Rhabditomorpha</taxon>
        <taxon>Rhabditoidea</taxon>
        <taxon>Rhabditidae</taxon>
        <taxon>Peloderinae</taxon>
        <taxon>Caenorhabditis</taxon>
    </lineage>
</organism>
<evidence type="ECO:0000313" key="2">
    <source>
        <dbReference type="Proteomes" id="UP000095282"/>
    </source>
</evidence>
<dbReference type="eggNOG" id="ENOG502TJUD">
    <property type="taxonomic scope" value="Eukaryota"/>
</dbReference>
<evidence type="ECO:0000313" key="3">
    <source>
        <dbReference type="WBParaSite" id="Csp11.Scaffold564.g4028.t1"/>
    </source>
</evidence>
<dbReference type="PANTHER" id="PTHR31379:SF1">
    <property type="entry name" value="F-BOX C PROTEIN-RELATED"/>
    <property type="match status" value="1"/>
</dbReference>
<dbReference type="WBParaSite" id="Csp11.Scaffold564.g4028.t1">
    <property type="protein sequence ID" value="Csp11.Scaffold564.g4028.t1"/>
    <property type="gene ID" value="Csp11.Scaffold564.g4028"/>
</dbReference>
<keyword evidence="1" id="KW-0175">Coiled coil</keyword>
<protein>
    <submittedName>
        <fullName evidence="3">FBA_2 domain-containing protein</fullName>
    </submittedName>
</protein>
<evidence type="ECO:0000256" key="1">
    <source>
        <dbReference type="SAM" id="Coils"/>
    </source>
</evidence>
<dbReference type="Pfam" id="PF12078">
    <property type="entry name" value="DUF3557"/>
    <property type="match status" value="1"/>
</dbReference>
<feature type="coiled-coil region" evidence="1">
    <location>
        <begin position="211"/>
        <end position="238"/>
    </location>
</feature>
<dbReference type="InterPro" id="IPR021942">
    <property type="entry name" value="DUF3557"/>
</dbReference>
<accession>A0A1I7TAH6</accession>
<sequence length="484" mass="56122">MNSKPLTYDSLKTVILYMEPNTKLVDLEFNIVIKTFRFLLALRIPSIRLAEKTVPLKVDELVFVFNGHSISVNGTVYKYDIYQVDCKDKLPYRVSGISELSLKLTCNVDEFGTRDYITEASGWLPGHDGGFGNNLFMKNDPIIIPTNEGRLQRLGEILEIEKQRLDQLLGFKPKNEILSDEKEQCGLFHFEFLNIGVRKYEKKELEILKNEEMLRKAVEHTKDKIKQMEQELVLYHNRSNNTRPKFEIHLIKYREGSPPSVIERVNYTGDLHKAEESLLKFMFSNRLHVIVVNRLFINKQCSLRLPSDLKMRTKNLNIVQNVTSNQELMKSVVDQSYLPLESVTIIIELSETPELDYEFFGIFKQLYLVVSGGWLPSLQSIQNQIVHISSVESTFFDGDQFHTLIRSWVKTKKAIGTCITLHTYFQEDSNAIRILDRVRNEFNEGTVGYRCVNIPMSAFAVLKISHFWRDNHFLSFEMAVVSVE</sequence>
<dbReference type="Proteomes" id="UP000095282">
    <property type="component" value="Unplaced"/>
</dbReference>
<dbReference type="AlphaFoldDB" id="A0A1I7TAH6"/>
<keyword evidence="2" id="KW-1185">Reference proteome</keyword>
<reference evidence="3" key="1">
    <citation type="submission" date="2016-11" db="UniProtKB">
        <authorList>
            <consortium name="WormBaseParasite"/>
        </authorList>
    </citation>
    <scope>IDENTIFICATION</scope>
</reference>
<dbReference type="PANTHER" id="PTHR31379">
    <property type="entry name" value="F-BOX C PROTEIN-RELATED-RELATED"/>
    <property type="match status" value="1"/>
</dbReference>